<reference evidence="2 3" key="1">
    <citation type="submission" date="2019-02" db="EMBL/GenBank/DDBJ databases">
        <title>Pedobacter sp. RP-1-14 sp. nov., isolated from Arctic soil.</title>
        <authorList>
            <person name="Dahal R.H."/>
        </authorList>
    </citation>
    <scope>NUCLEOTIDE SEQUENCE [LARGE SCALE GENOMIC DNA]</scope>
    <source>
        <strain evidence="2 3">RP-1-14</strain>
    </source>
</reference>
<proteinExistence type="predicted"/>
<evidence type="ECO:0000313" key="2">
    <source>
        <dbReference type="EMBL" id="TCD01765.1"/>
    </source>
</evidence>
<dbReference type="Proteomes" id="UP000293347">
    <property type="component" value="Unassembled WGS sequence"/>
</dbReference>
<evidence type="ECO:0000259" key="1">
    <source>
        <dbReference type="Pfam" id="PF14065"/>
    </source>
</evidence>
<gene>
    <name evidence="2" type="ORF">EZ437_13700</name>
</gene>
<feature type="domain" description="Pvc16 N-terminal" evidence="1">
    <location>
        <begin position="8"/>
        <end position="170"/>
    </location>
</feature>
<dbReference type="Pfam" id="PF14065">
    <property type="entry name" value="Pvc16_N"/>
    <property type="match status" value="1"/>
</dbReference>
<evidence type="ECO:0000313" key="3">
    <source>
        <dbReference type="Proteomes" id="UP000293347"/>
    </source>
</evidence>
<comment type="caution">
    <text evidence="2">The sequence shown here is derived from an EMBL/GenBank/DDBJ whole genome shotgun (WGS) entry which is preliminary data.</text>
</comment>
<dbReference type="AlphaFoldDB" id="A0A4R0NR09"/>
<dbReference type="InterPro" id="IPR025351">
    <property type="entry name" value="Pvc16_N"/>
</dbReference>
<keyword evidence="3" id="KW-1185">Reference proteome</keyword>
<protein>
    <submittedName>
        <fullName evidence="2">DUF4255 domain-containing protein</fullName>
    </submittedName>
</protein>
<organism evidence="2 3">
    <name type="scientific">Pedobacter psychroterrae</name>
    <dbReference type="NCBI Taxonomy" id="2530453"/>
    <lineage>
        <taxon>Bacteria</taxon>
        <taxon>Pseudomonadati</taxon>
        <taxon>Bacteroidota</taxon>
        <taxon>Sphingobacteriia</taxon>
        <taxon>Sphingobacteriales</taxon>
        <taxon>Sphingobacteriaceae</taxon>
        <taxon>Pedobacter</taxon>
    </lineage>
</organism>
<accession>A0A4R0NR09</accession>
<dbReference type="EMBL" id="SJSL01000002">
    <property type="protein sequence ID" value="TCD01765.1"/>
    <property type="molecule type" value="Genomic_DNA"/>
</dbReference>
<dbReference type="RefSeq" id="WP_205942702.1">
    <property type="nucleotide sequence ID" value="NZ_SJSL01000002.1"/>
</dbReference>
<name>A0A4R0NR09_9SPHI</name>
<sequence>MINDVLVMVKDKLNAYCRLKTGSAEDKVVFPDGSNLDPAKFPNNSIVPMLVNFEEEKAIRSANRFQGVVRNGIKTEGNPSIPLNLVVLFVVKFSDYEQTMKFLSLIIKFFQSNRVHDRYNTPALNPEIGTLTMELLALPINQQNELWSSLRAAYQPSVLYKISMLTFHDSDSIAVAANEVSGIETKFETI</sequence>